<keyword evidence="4" id="KW-0255">Endonuclease</keyword>
<keyword evidence="3" id="KW-0540">Nuclease</keyword>
<name>A0A7W2IDM2_9BURK</name>
<evidence type="ECO:0000256" key="5">
    <source>
        <dbReference type="ARBA" id="ARBA00022801"/>
    </source>
</evidence>
<dbReference type="PANTHER" id="PTHR38039">
    <property type="entry name" value="TOXIN YOEB"/>
    <property type="match status" value="1"/>
</dbReference>
<sequence length="98" mass="11337">MKNHKASNKEQARHAAVAFTDIGWEDYQHWQEASPKLSEKINELIDAIIADPFKGPGKPEPLRGNLTGLWSRRIDREHRLVYMVESGTVYVVACRYHY</sequence>
<dbReference type="Proteomes" id="UP000534388">
    <property type="component" value="Unassembled WGS sequence"/>
</dbReference>
<evidence type="ECO:0000256" key="1">
    <source>
        <dbReference type="ARBA" id="ARBA00008172"/>
    </source>
</evidence>
<evidence type="ECO:0000256" key="2">
    <source>
        <dbReference type="ARBA" id="ARBA00022649"/>
    </source>
</evidence>
<dbReference type="PANTHER" id="PTHR38039:SF1">
    <property type="entry name" value="TOXIN YOEB"/>
    <property type="match status" value="1"/>
</dbReference>
<dbReference type="SUPFAM" id="SSF143011">
    <property type="entry name" value="RelE-like"/>
    <property type="match status" value="1"/>
</dbReference>
<dbReference type="RefSeq" id="WP_182165456.1">
    <property type="nucleotide sequence ID" value="NZ_JACEZT010000013.1"/>
</dbReference>
<dbReference type="InterPro" id="IPR035093">
    <property type="entry name" value="RelE/ParE_toxin_dom_sf"/>
</dbReference>
<dbReference type="EMBL" id="JACEZT010000013">
    <property type="protein sequence ID" value="MBA5639132.1"/>
    <property type="molecule type" value="Genomic_DNA"/>
</dbReference>
<dbReference type="InterPro" id="IPR009614">
    <property type="entry name" value="YoeB_toxin"/>
</dbReference>
<dbReference type="Pfam" id="PF06769">
    <property type="entry name" value="YoeB_toxin"/>
    <property type="match status" value="1"/>
</dbReference>
<accession>A0A7W2IDM2</accession>
<evidence type="ECO:0000256" key="6">
    <source>
        <dbReference type="ARBA" id="ARBA00030388"/>
    </source>
</evidence>
<dbReference type="GO" id="GO:0006401">
    <property type="term" value="P:RNA catabolic process"/>
    <property type="evidence" value="ECO:0007669"/>
    <property type="project" value="InterPro"/>
</dbReference>
<evidence type="ECO:0000256" key="4">
    <source>
        <dbReference type="ARBA" id="ARBA00022759"/>
    </source>
</evidence>
<keyword evidence="8" id="KW-1185">Reference proteome</keyword>
<dbReference type="NCBIfam" id="TIGR02116">
    <property type="entry name" value="toxin_Txe_YoeB"/>
    <property type="match status" value="1"/>
</dbReference>
<proteinExistence type="inferred from homology"/>
<evidence type="ECO:0000313" key="7">
    <source>
        <dbReference type="EMBL" id="MBA5639132.1"/>
    </source>
</evidence>
<comment type="caution">
    <text evidence="7">The sequence shown here is derived from an EMBL/GenBank/DDBJ whole genome shotgun (WGS) entry which is preliminary data.</text>
</comment>
<dbReference type="GO" id="GO:0045892">
    <property type="term" value="P:negative regulation of DNA-templated transcription"/>
    <property type="evidence" value="ECO:0007669"/>
    <property type="project" value="TreeGrafter"/>
</dbReference>
<reference evidence="7 8" key="1">
    <citation type="submission" date="2020-07" db="EMBL/GenBank/DDBJ databases">
        <title>Novel species isolated from subtropical streams in China.</title>
        <authorList>
            <person name="Lu H."/>
        </authorList>
    </citation>
    <scope>NUCLEOTIDE SEQUENCE [LARGE SCALE GENOMIC DNA]</scope>
    <source>
        <strain evidence="7 8">LX20W</strain>
    </source>
</reference>
<dbReference type="GO" id="GO:0016787">
    <property type="term" value="F:hydrolase activity"/>
    <property type="evidence" value="ECO:0007669"/>
    <property type="project" value="UniProtKB-KW"/>
</dbReference>
<keyword evidence="2" id="KW-1277">Toxin-antitoxin system</keyword>
<dbReference type="Gene3D" id="3.30.2310.20">
    <property type="entry name" value="RelE-like"/>
    <property type="match status" value="1"/>
</dbReference>
<dbReference type="AlphaFoldDB" id="A0A7W2IDM2"/>
<evidence type="ECO:0000256" key="3">
    <source>
        <dbReference type="ARBA" id="ARBA00022722"/>
    </source>
</evidence>
<evidence type="ECO:0000313" key="8">
    <source>
        <dbReference type="Proteomes" id="UP000534388"/>
    </source>
</evidence>
<dbReference type="GO" id="GO:0004519">
    <property type="term" value="F:endonuclease activity"/>
    <property type="evidence" value="ECO:0007669"/>
    <property type="project" value="UniProtKB-KW"/>
</dbReference>
<protein>
    <recommendedName>
        <fullName evidence="6">Putative mRNA interferase YoeB</fullName>
    </recommendedName>
</protein>
<keyword evidence="5" id="KW-0378">Hydrolase</keyword>
<gene>
    <name evidence="7" type="ORF">H3H37_18895</name>
</gene>
<organism evidence="7 8">
    <name type="scientific">Rugamonas brunnea</name>
    <dbReference type="NCBI Taxonomy" id="2758569"/>
    <lineage>
        <taxon>Bacteria</taxon>
        <taxon>Pseudomonadati</taxon>
        <taxon>Pseudomonadota</taxon>
        <taxon>Betaproteobacteria</taxon>
        <taxon>Burkholderiales</taxon>
        <taxon>Oxalobacteraceae</taxon>
        <taxon>Telluria group</taxon>
        <taxon>Rugamonas</taxon>
    </lineage>
</organism>
<comment type="similarity">
    <text evidence="1">Belongs to the YoeB family.</text>
</comment>